<evidence type="ECO:0000313" key="3">
    <source>
        <dbReference type="EMBL" id="KAK6750169.1"/>
    </source>
</evidence>
<dbReference type="EMBL" id="JAVFWL010000004">
    <property type="protein sequence ID" value="KAK6750169.1"/>
    <property type="molecule type" value="Genomic_DNA"/>
</dbReference>
<gene>
    <name evidence="3" type="primary">Necator_chrIV.g15562</name>
    <name evidence="3" type="ORF">RB195_002267</name>
</gene>
<evidence type="ECO:0000256" key="1">
    <source>
        <dbReference type="SAM" id="MobiDB-lite"/>
    </source>
</evidence>
<feature type="region of interest" description="Disordered" evidence="1">
    <location>
        <begin position="626"/>
        <end position="653"/>
    </location>
</feature>
<keyword evidence="4" id="KW-1185">Reference proteome</keyword>
<name>A0ABR1DI67_NECAM</name>
<proteinExistence type="predicted"/>
<dbReference type="InterPro" id="IPR058912">
    <property type="entry name" value="HTH_animal"/>
</dbReference>
<dbReference type="Gene3D" id="3.60.10.10">
    <property type="entry name" value="Endonuclease/exonuclease/phosphatase"/>
    <property type="match status" value="1"/>
</dbReference>
<feature type="compositionally biased region" description="Basic residues" evidence="1">
    <location>
        <begin position="643"/>
        <end position="653"/>
    </location>
</feature>
<feature type="compositionally biased region" description="Polar residues" evidence="1">
    <location>
        <begin position="476"/>
        <end position="490"/>
    </location>
</feature>
<evidence type="ECO:0000259" key="2">
    <source>
        <dbReference type="Pfam" id="PF26215"/>
    </source>
</evidence>
<accession>A0ABR1DI67</accession>
<dbReference type="Pfam" id="PF26215">
    <property type="entry name" value="HTH_animal"/>
    <property type="match status" value="1"/>
</dbReference>
<dbReference type="SUPFAM" id="SSF56219">
    <property type="entry name" value="DNase I-like"/>
    <property type="match status" value="1"/>
</dbReference>
<comment type="caution">
    <text evidence="3">The sequence shown here is derived from an EMBL/GenBank/DDBJ whole genome shotgun (WGS) entry which is preliminary data.</text>
</comment>
<dbReference type="PANTHER" id="PTHR21301">
    <property type="entry name" value="REVERSE TRANSCRIPTASE"/>
    <property type="match status" value="1"/>
</dbReference>
<dbReference type="InterPro" id="IPR036691">
    <property type="entry name" value="Endo/exonu/phosph_ase_sf"/>
</dbReference>
<reference evidence="3 4" key="1">
    <citation type="submission" date="2023-08" db="EMBL/GenBank/DDBJ databases">
        <title>A Necator americanus chromosomal reference genome.</title>
        <authorList>
            <person name="Ilik V."/>
            <person name="Petrzelkova K.J."/>
            <person name="Pardy F."/>
            <person name="Fuh T."/>
            <person name="Niatou-Singa F.S."/>
            <person name="Gouil Q."/>
            <person name="Baker L."/>
            <person name="Ritchie M.E."/>
            <person name="Jex A.R."/>
            <person name="Gazzola D."/>
            <person name="Li H."/>
            <person name="Toshio Fujiwara R."/>
            <person name="Zhan B."/>
            <person name="Aroian R.V."/>
            <person name="Pafco B."/>
            <person name="Schwarz E.M."/>
        </authorList>
    </citation>
    <scope>NUCLEOTIDE SEQUENCE [LARGE SCALE GENOMIC DNA]</scope>
    <source>
        <strain evidence="3 4">Aroian</strain>
        <tissue evidence="3">Whole animal</tissue>
    </source>
</reference>
<protein>
    <recommendedName>
        <fullName evidence="2">Helix-turn-helix domain-containing protein</fullName>
    </recommendedName>
</protein>
<feature type="compositionally biased region" description="Basic and acidic residues" evidence="1">
    <location>
        <begin position="631"/>
        <end position="642"/>
    </location>
</feature>
<feature type="region of interest" description="Disordered" evidence="1">
    <location>
        <begin position="476"/>
        <end position="496"/>
    </location>
</feature>
<feature type="domain" description="Helix-turn-helix" evidence="2">
    <location>
        <begin position="54"/>
        <end position="106"/>
    </location>
</feature>
<sequence>MEECFRILNERSQYIKLTREQPKDGWLPYLNAQIKLRNGIASVKWYRKESSKNILINAKSAHPNGIKKAIILNMVKTTTAMCTEDREREESLKLATSIASSNGYSRLKSNTQSQTTNNTVRIPHESRIALCISFVSDSLTAATHRTLLRAQLQDDDVVLVNIPNESITRQSVRNRFYDRQCVSECCVVCPDGKAGNMAYTMNTINIFITIIAGVSSLKCDVAFSAERELQEITSELPKTPMFEQLTTYINALAQKAVGRKPIHCEKVLSSSTKASKAHNLKGQLHEGSMESLTTTIHFVTLKCRTLASELQQSTLSKLLRYLCVPFAALQKSRMRDRPVISIKNYTVYCGDADENRVGGCAIAVRKDYNNLVKEFGSTSSRCAFLRLWDRRGRKFLFASTHAPTETAEDSKDAFYDELNVLMSKIPSKQVVVVGVDANAKMVLEQQSYVLGKWCYPPSDRLMRANGPHHRFHVQMESSTHQLTWHGSTHSTPEEQRKREMRTLELQLRSCEEHSSVSFKIQFHKRNRGVPLQPKIDVAGLKDEECRTKFRQRVSINVGVRTRKKLSDADSFAKCIHDAAKETLPVLLPWKKFAFASAEAKSTYNSVCVARSTGDFNQEKRLRRKLRSQLQQDRDNEWNQERRSLKRRGRTRTL</sequence>
<dbReference type="PANTHER" id="PTHR21301:SF10">
    <property type="entry name" value="REVERSE TRANSCRIPTASE DOMAIN-CONTAINING PROTEIN"/>
    <property type="match status" value="1"/>
</dbReference>
<dbReference type="Proteomes" id="UP001303046">
    <property type="component" value="Unassembled WGS sequence"/>
</dbReference>
<organism evidence="3 4">
    <name type="scientific">Necator americanus</name>
    <name type="common">Human hookworm</name>
    <dbReference type="NCBI Taxonomy" id="51031"/>
    <lineage>
        <taxon>Eukaryota</taxon>
        <taxon>Metazoa</taxon>
        <taxon>Ecdysozoa</taxon>
        <taxon>Nematoda</taxon>
        <taxon>Chromadorea</taxon>
        <taxon>Rhabditida</taxon>
        <taxon>Rhabditina</taxon>
        <taxon>Rhabditomorpha</taxon>
        <taxon>Strongyloidea</taxon>
        <taxon>Ancylostomatidae</taxon>
        <taxon>Bunostominae</taxon>
        <taxon>Necator</taxon>
    </lineage>
</organism>
<evidence type="ECO:0000313" key="4">
    <source>
        <dbReference type="Proteomes" id="UP001303046"/>
    </source>
</evidence>